<feature type="transmembrane region" description="Helical" evidence="7">
    <location>
        <begin position="36"/>
        <end position="58"/>
    </location>
</feature>
<dbReference type="AlphaFoldDB" id="A0A0L0WAB7"/>
<comment type="pathway">
    <text evidence="2">Cell wall biogenesis; lipoteichoic acid biosynthesis.</text>
</comment>
<evidence type="ECO:0000256" key="1">
    <source>
        <dbReference type="ARBA" id="ARBA00004651"/>
    </source>
</evidence>
<dbReference type="PATRIC" id="fig|1503.3.peg.3012"/>
<comment type="subcellular location">
    <subcellularLocation>
        <location evidence="1">Cell membrane</location>
        <topology evidence="1">Multi-pass membrane protein</topology>
    </subcellularLocation>
</comment>
<feature type="transmembrane region" description="Helical" evidence="7">
    <location>
        <begin position="65"/>
        <end position="87"/>
    </location>
</feature>
<feature type="domain" description="Sulfatase N-terminal" evidence="8">
    <location>
        <begin position="234"/>
        <end position="523"/>
    </location>
</feature>
<dbReference type="GO" id="GO:0006629">
    <property type="term" value="P:lipid metabolic process"/>
    <property type="evidence" value="ECO:0007669"/>
    <property type="project" value="InterPro"/>
</dbReference>
<name>A0A0L0WAB7_GOTPU</name>
<feature type="domain" description="GP-PDE" evidence="9">
    <location>
        <begin position="674"/>
        <end position="825"/>
    </location>
</feature>
<accession>A0A0L0WAB7</accession>
<proteinExistence type="predicted"/>
<dbReference type="OrthoDB" id="5901192at2"/>
<evidence type="ECO:0000256" key="4">
    <source>
        <dbReference type="ARBA" id="ARBA00022692"/>
    </source>
</evidence>
<evidence type="ECO:0000256" key="2">
    <source>
        <dbReference type="ARBA" id="ARBA00004936"/>
    </source>
</evidence>
<keyword evidence="6 7" id="KW-0472">Membrane</keyword>
<keyword evidence="11" id="KW-1185">Reference proteome</keyword>
<feature type="transmembrane region" description="Helical" evidence="7">
    <location>
        <begin position="155"/>
        <end position="174"/>
    </location>
</feature>
<dbReference type="Pfam" id="PF00884">
    <property type="entry name" value="Sulfatase"/>
    <property type="match status" value="1"/>
</dbReference>
<evidence type="ECO:0000256" key="6">
    <source>
        <dbReference type="ARBA" id="ARBA00023136"/>
    </source>
</evidence>
<evidence type="ECO:0000259" key="8">
    <source>
        <dbReference type="Pfam" id="PF00884"/>
    </source>
</evidence>
<sequence length="826" mass="96146">MTKGKKIKIPREIILVLVLLFIKLIIFNTVTESSHVGFTLILTSTIYMIFIGSAFNLVRAKRRNLVIGITYTIISVIIFADCLYYSYFNQLSSVVLLKQTSQVTTIKDSIIYLLKPANLVMIVDIIPVLIYLFIRNKRRKTNSLKNEENIRFKGLSLGISLVLIIVSVFGISKFNKKVNLFRQEFFTYHIADIYENFKKGGKDDSVEAAILTDMANQKKTSIEENKYYGIAKGRNVITIQVESLQNFVINNFYKGQEITPNLNKLLKKDTLYYDRYYQQLGRGNTSDAEFVTHNSLYPAMDGQTYSLYQDNTFYGLPWILKENGYSTKAFHGYKAEFWNRNKAYPNQGFDEFISQEKLGSKEIIGFGLSDKEFFKESMPYLKQTQSPFYAFLVTLTSHHPYNMPEKYKELKLEDKHKDTLFGQYIQSVHYADAALGEFIENLKKEGLYENSIINIYGDHFGLNSDFTPNKKLLTEYLGYEYDYDEMMRIPLIMHIPESGINETNSLTGGQIDFLPTLLNIMGIENKKGIMLGRDLNNSEEGFVAQQTYMIKGSFIDNDNVFSMSRDRIYENSRAWNFKVRKPVDIQKFKDGYEKAIKEINKSEYILETDYLSNFIKDRKNKSERKNKRIEPQEMVLDLGLSEDKITSKNIKEILDKGYKEGFRFFKLDFELTHEDNIEMNYSLKNTNINDYFEWIKDKKDAYFITNIEGDGMKALRIIRETKPDIANKLVPQIYGLEDYFTVQTLQYLNIIFVPEENYKDKEIIDFVKRERLLGINLSASRGATSLSAKLDKEGVFVYVYTVNDKNEMNNLRKNKVKGFYTTNLDK</sequence>
<evidence type="ECO:0000313" key="11">
    <source>
        <dbReference type="Proteomes" id="UP000037267"/>
    </source>
</evidence>
<feature type="transmembrane region" description="Helical" evidence="7">
    <location>
        <begin position="110"/>
        <end position="134"/>
    </location>
</feature>
<organism evidence="10 11">
    <name type="scientific">Gottschalkia purinilytica</name>
    <name type="common">Clostridium purinilyticum</name>
    <dbReference type="NCBI Taxonomy" id="1503"/>
    <lineage>
        <taxon>Bacteria</taxon>
        <taxon>Bacillati</taxon>
        <taxon>Bacillota</taxon>
        <taxon>Tissierellia</taxon>
        <taxon>Tissierellales</taxon>
        <taxon>Gottschalkiaceae</taxon>
        <taxon>Gottschalkia</taxon>
    </lineage>
</organism>
<evidence type="ECO:0000256" key="7">
    <source>
        <dbReference type="SAM" id="Phobius"/>
    </source>
</evidence>
<reference evidence="11" key="1">
    <citation type="submission" date="2015-07" db="EMBL/GenBank/DDBJ databases">
        <title>Draft genome sequence of the purine-degrading Gottschalkia purinilyticum DSM 1384 (formerly Clostridium purinilyticum).</title>
        <authorList>
            <person name="Poehlein A."/>
            <person name="Schiel-Bengelsdorf B."/>
            <person name="Bengelsdorf F.R."/>
            <person name="Daniel R."/>
            <person name="Duerre P."/>
        </authorList>
    </citation>
    <scope>NUCLEOTIDE SEQUENCE [LARGE SCALE GENOMIC DNA]</scope>
    <source>
        <strain evidence="11">DSM 1384</strain>
    </source>
</reference>
<dbReference type="InterPro" id="IPR050448">
    <property type="entry name" value="OpgB/LTA_synthase_biosynth"/>
</dbReference>
<dbReference type="Pfam" id="PF03009">
    <property type="entry name" value="GDPD"/>
    <property type="match status" value="1"/>
</dbReference>
<dbReference type="GO" id="GO:0008081">
    <property type="term" value="F:phosphoric diester hydrolase activity"/>
    <property type="evidence" value="ECO:0007669"/>
    <property type="project" value="InterPro"/>
</dbReference>
<keyword evidence="4 7" id="KW-0812">Transmembrane</keyword>
<dbReference type="Gene3D" id="3.40.720.10">
    <property type="entry name" value="Alkaline Phosphatase, subunit A"/>
    <property type="match status" value="1"/>
</dbReference>
<dbReference type="Gene3D" id="3.20.20.190">
    <property type="entry name" value="Phosphatidylinositol (PI) phosphodiesterase"/>
    <property type="match status" value="1"/>
</dbReference>
<dbReference type="RefSeq" id="WP_050355235.1">
    <property type="nucleotide sequence ID" value="NZ_LGSS01000007.1"/>
</dbReference>
<comment type="caution">
    <text evidence="10">The sequence shown here is derived from an EMBL/GenBank/DDBJ whole genome shotgun (WGS) entry which is preliminary data.</text>
</comment>
<dbReference type="STRING" id="1503.CLPU_7c00250"/>
<evidence type="ECO:0000313" key="10">
    <source>
        <dbReference type="EMBL" id="KNF08397.1"/>
    </source>
</evidence>
<dbReference type="EMBL" id="LGSS01000007">
    <property type="protein sequence ID" value="KNF08397.1"/>
    <property type="molecule type" value="Genomic_DNA"/>
</dbReference>
<keyword evidence="3" id="KW-1003">Cell membrane</keyword>
<gene>
    <name evidence="10" type="primary">yqgS</name>
    <name evidence="10" type="ORF">CLPU_7c00250</name>
</gene>
<keyword evidence="5 7" id="KW-1133">Transmembrane helix</keyword>
<evidence type="ECO:0000256" key="5">
    <source>
        <dbReference type="ARBA" id="ARBA00022989"/>
    </source>
</evidence>
<dbReference type="GO" id="GO:0005886">
    <property type="term" value="C:plasma membrane"/>
    <property type="evidence" value="ECO:0007669"/>
    <property type="project" value="UniProtKB-SubCell"/>
</dbReference>
<evidence type="ECO:0000256" key="3">
    <source>
        <dbReference type="ARBA" id="ARBA00022475"/>
    </source>
</evidence>
<dbReference type="PANTHER" id="PTHR47371:SF3">
    <property type="entry name" value="PHOSPHOGLYCEROL TRANSFERASE I"/>
    <property type="match status" value="1"/>
</dbReference>
<dbReference type="Proteomes" id="UP000037267">
    <property type="component" value="Unassembled WGS sequence"/>
</dbReference>
<feature type="transmembrane region" description="Helical" evidence="7">
    <location>
        <begin position="12"/>
        <end position="30"/>
    </location>
</feature>
<dbReference type="SUPFAM" id="SSF51695">
    <property type="entry name" value="PLC-like phosphodiesterases"/>
    <property type="match status" value="1"/>
</dbReference>
<dbReference type="CDD" id="cd16015">
    <property type="entry name" value="LTA_synthase"/>
    <property type="match status" value="1"/>
</dbReference>
<dbReference type="SUPFAM" id="SSF53649">
    <property type="entry name" value="Alkaline phosphatase-like"/>
    <property type="match status" value="1"/>
</dbReference>
<dbReference type="Gene3D" id="3.30.1120.170">
    <property type="match status" value="1"/>
</dbReference>
<protein>
    <submittedName>
        <fullName evidence="10">Lipoteichoic acid synthase-like YqgS</fullName>
    </submittedName>
</protein>
<dbReference type="InterPro" id="IPR017946">
    <property type="entry name" value="PLC-like_Pdiesterase_TIM-brl"/>
</dbReference>
<dbReference type="PANTHER" id="PTHR47371">
    <property type="entry name" value="LIPOTEICHOIC ACID SYNTHASE"/>
    <property type="match status" value="1"/>
</dbReference>
<dbReference type="InterPro" id="IPR000917">
    <property type="entry name" value="Sulfatase_N"/>
</dbReference>
<dbReference type="InterPro" id="IPR017850">
    <property type="entry name" value="Alkaline_phosphatase_core_sf"/>
</dbReference>
<evidence type="ECO:0000259" key="9">
    <source>
        <dbReference type="Pfam" id="PF03009"/>
    </source>
</evidence>
<dbReference type="InterPro" id="IPR030395">
    <property type="entry name" value="GP_PDE_dom"/>
</dbReference>